<keyword evidence="3" id="KW-1185">Reference proteome</keyword>
<reference evidence="2 3" key="1">
    <citation type="journal article" date="2014" name="Arch. Microbiol.">
        <title>Bacillus mesophilum sp. nov., strain IITR-54T, a novel 4-chlorobiphenyl dechlorinating bacterium.</title>
        <authorList>
            <person name="Manickam N."/>
            <person name="Singh N.K."/>
            <person name="Bajaj A."/>
            <person name="Kumar R.M."/>
            <person name="Kaur G."/>
            <person name="Kaur N."/>
            <person name="Bala M."/>
            <person name="Kumar A."/>
            <person name="Mayilraj S."/>
        </authorList>
    </citation>
    <scope>NUCLEOTIDE SEQUENCE [LARGE SCALE GENOMIC DNA]</scope>
    <source>
        <strain evidence="2 3">IITR-54</strain>
    </source>
</reference>
<keyword evidence="1" id="KW-0812">Transmembrane</keyword>
<accession>A0A7V7RMA6</accession>
<protein>
    <submittedName>
        <fullName evidence="2">Uncharacterized protein</fullName>
    </submittedName>
</protein>
<comment type="caution">
    <text evidence="2">The sequence shown here is derived from an EMBL/GenBank/DDBJ whole genome shotgun (WGS) entry which is preliminary data.</text>
</comment>
<dbReference type="Proteomes" id="UP000441354">
    <property type="component" value="Unassembled WGS sequence"/>
</dbReference>
<dbReference type="EMBL" id="WBOT01000002">
    <property type="protein sequence ID" value="KAB2333447.1"/>
    <property type="molecule type" value="Genomic_DNA"/>
</dbReference>
<keyword evidence="1" id="KW-0472">Membrane</keyword>
<evidence type="ECO:0000256" key="1">
    <source>
        <dbReference type="SAM" id="Phobius"/>
    </source>
</evidence>
<dbReference type="RefSeq" id="WP_151572692.1">
    <property type="nucleotide sequence ID" value="NZ_WBOT01000002.1"/>
</dbReference>
<gene>
    <name evidence="2" type="ORF">F7732_04965</name>
</gene>
<name>A0A7V7RMA6_9BACI</name>
<dbReference type="AlphaFoldDB" id="A0A7V7RMA6"/>
<keyword evidence="1" id="KW-1133">Transmembrane helix</keyword>
<proteinExistence type="predicted"/>
<feature type="transmembrane region" description="Helical" evidence="1">
    <location>
        <begin position="54"/>
        <end position="77"/>
    </location>
</feature>
<dbReference type="OrthoDB" id="2991597at2"/>
<organism evidence="2 3">
    <name type="scientific">Bacillus mesophilum</name>
    <dbReference type="NCBI Taxonomy" id="1071718"/>
    <lineage>
        <taxon>Bacteria</taxon>
        <taxon>Bacillati</taxon>
        <taxon>Bacillota</taxon>
        <taxon>Bacilli</taxon>
        <taxon>Bacillales</taxon>
        <taxon>Bacillaceae</taxon>
        <taxon>Bacillus</taxon>
    </lineage>
</organism>
<evidence type="ECO:0000313" key="2">
    <source>
        <dbReference type="EMBL" id="KAB2333447.1"/>
    </source>
</evidence>
<sequence>MGHYETCRRGIGRPVQIRMSNGAVHRGVIDRVSPGRVFLRPLGGRNYGGYGYGYGWGGFGAGLAIGAIAAIAFLPFFW</sequence>
<evidence type="ECO:0000313" key="3">
    <source>
        <dbReference type="Proteomes" id="UP000441354"/>
    </source>
</evidence>